<name>A0AAV5IKR9_9ROSI</name>
<keyword evidence="1" id="KW-0732">Signal</keyword>
<comment type="caution">
    <text evidence="2">The sequence shown here is derived from an EMBL/GenBank/DDBJ whole genome shotgun (WGS) entry which is preliminary data.</text>
</comment>
<keyword evidence="3" id="KW-1185">Reference proteome</keyword>
<sequence length="53" mass="6040">MLISLGTFALIFFRTNALLLMTAKPFYCPFKISNPKSTLNSHGAKQWCKTMEQ</sequence>
<proteinExistence type="predicted"/>
<evidence type="ECO:0008006" key="4">
    <source>
        <dbReference type="Google" id="ProtNLM"/>
    </source>
</evidence>
<gene>
    <name evidence="2" type="ORF">SLEP1_g14913</name>
</gene>
<evidence type="ECO:0000313" key="3">
    <source>
        <dbReference type="Proteomes" id="UP001054252"/>
    </source>
</evidence>
<accession>A0AAV5IKR9</accession>
<dbReference type="Proteomes" id="UP001054252">
    <property type="component" value="Unassembled WGS sequence"/>
</dbReference>
<evidence type="ECO:0000313" key="2">
    <source>
        <dbReference type="EMBL" id="GKV02477.1"/>
    </source>
</evidence>
<dbReference type="EMBL" id="BPVZ01000018">
    <property type="protein sequence ID" value="GKV02477.1"/>
    <property type="molecule type" value="Genomic_DNA"/>
</dbReference>
<feature type="chain" id="PRO_5043899021" description="ATP synthase F0 subunit 8" evidence="1">
    <location>
        <begin position="18"/>
        <end position="53"/>
    </location>
</feature>
<evidence type="ECO:0000256" key="1">
    <source>
        <dbReference type="SAM" id="SignalP"/>
    </source>
</evidence>
<feature type="signal peptide" evidence="1">
    <location>
        <begin position="1"/>
        <end position="17"/>
    </location>
</feature>
<dbReference type="AlphaFoldDB" id="A0AAV5IKR9"/>
<organism evidence="2 3">
    <name type="scientific">Rubroshorea leprosula</name>
    <dbReference type="NCBI Taxonomy" id="152421"/>
    <lineage>
        <taxon>Eukaryota</taxon>
        <taxon>Viridiplantae</taxon>
        <taxon>Streptophyta</taxon>
        <taxon>Embryophyta</taxon>
        <taxon>Tracheophyta</taxon>
        <taxon>Spermatophyta</taxon>
        <taxon>Magnoliopsida</taxon>
        <taxon>eudicotyledons</taxon>
        <taxon>Gunneridae</taxon>
        <taxon>Pentapetalae</taxon>
        <taxon>rosids</taxon>
        <taxon>malvids</taxon>
        <taxon>Malvales</taxon>
        <taxon>Dipterocarpaceae</taxon>
        <taxon>Rubroshorea</taxon>
    </lineage>
</organism>
<reference evidence="2 3" key="1">
    <citation type="journal article" date="2021" name="Commun. Biol.">
        <title>The genome of Shorea leprosula (Dipterocarpaceae) highlights the ecological relevance of drought in aseasonal tropical rainforests.</title>
        <authorList>
            <person name="Ng K.K.S."/>
            <person name="Kobayashi M.J."/>
            <person name="Fawcett J.A."/>
            <person name="Hatakeyama M."/>
            <person name="Paape T."/>
            <person name="Ng C.H."/>
            <person name="Ang C.C."/>
            <person name="Tnah L.H."/>
            <person name="Lee C.T."/>
            <person name="Nishiyama T."/>
            <person name="Sese J."/>
            <person name="O'Brien M.J."/>
            <person name="Copetti D."/>
            <person name="Mohd Noor M.I."/>
            <person name="Ong R.C."/>
            <person name="Putra M."/>
            <person name="Sireger I.Z."/>
            <person name="Indrioko S."/>
            <person name="Kosugi Y."/>
            <person name="Izuno A."/>
            <person name="Isagi Y."/>
            <person name="Lee S.L."/>
            <person name="Shimizu K.K."/>
        </authorList>
    </citation>
    <scope>NUCLEOTIDE SEQUENCE [LARGE SCALE GENOMIC DNA]</scope>
    <source>
        <strain evidence="2">214</strain>
    </source>
</reference>
<protein>
    <recommendedName>
        <fullName evidence="4">ATP synthase F0 subunit 8</fullName>
    </recommendedName>
</protein>